<sequence>MKPDKDETESTIWRCAAKRTSTRDIGVVFSIMGLFGLQLDPSHYTTRSEALLSLLQRSMANGNRANWLATSLSSSSIIPHFSTSGRTPLSSITSLDDNSREPSIQELVWYLSGAPIGTLDDAGALKIVVSFSQVEINQVVKSRNNGLCFGFDATLEVHGASRSAGIFLSGQTGTHAAKLGTIVLYSTTAVARFLYLEDTLVMLLDRVAGKWCKKGMAAVPSELTNGWEEQEVIIVGKN</sequence>
<dbReference type="Proteomes" id="UP000807353">
    <property type="component" value="Unassembled WGS sequence"/>
</dbReference>
<evidence type="ECO:0000313" key="1">
    <source>
        <dbReference type="EMBL" id="KAF9467011.1"/>
    </source>
</evidence>
<evidence type="ECO:0000313" key="2">
    <source>
        <dbReference type="Proteomes" id="UP000807353"/>
    </source>
</evidence>
<proteinExistence type="predicted"/>
<reference evidence="1" key="1">
    <citation type="submission" date="2020-11" db="EMBL/GenBank/DDBJ databases">
        <authorList>
            <consortium name="DOE Joint Genome Institute"/>
            <person name="Ahrendt S."/>
            <person name="Riley R."/>
            <person name="Andreopoulos W."/>
            <person name="Labutti K."/>
            <person name="Pangilinan J."/>
            <person name="Ruiz-Duenas F.J."/>
            <person name="Barrasa J.M."/>
            <person name="Sanchez-Garcia M."/>
            <person name="Camarero S."/>
            <person name="Miyauchi S."/>
            <person name="Serrano A."/>
            <person name="Linde D."/>
            <person name="Babiker R."/>
            <person name="Drula E."/>
            <person name="Ayuso-Fernandez I."/>
            <person name="Pacheco R."/>
            <person name="Padilla G."/>
            <person name="Ferreira P."/>
            <person name="Barriuso J."/>
            <person name="Kellner H."/>
            <person name="Castanera R."/>
            <person name="Alfaro M."/>
            <person name="Ramirez L."/>
            <person name="Pisabarro A.G."/>
            <person name="Kuo A."/>
            <person name="Tritt A."/>
            <person name="Lipzen A."/>
            <person name="He G."/>
            <person name="Yan M."/>
            <person name="Ng V."/>
            <person name="Cullen D."/>
            <person name="Martin F."/>
            <person name="Rosso M.-N."/>
            <person name="Henrissat B."/>
            <person name="Hibbett D."/>
            <person name="Martinez A.T."/>
            <person name="Grigoriev I.V."/>
        </authorList>
    </citation>
    <scope>NUCLEOTIDE SEQUENCE</scope>
    <source>
        <strain evidence="1">CBS 247.69</strain>
    </source>
</reference>
<dbReference type="OrthoDB" id="5122891at2759"/>
<dbReference type="EMBL" id="MU150239">
    <property type="protein sequence ID" value="KAF9467011.1"/>
    <property type="molecule type" value="Genomic_DNA"/>
</dbReference>
<keyword evidence="2" id="KW-1185">Reference proteome</keyword>
<comment type="caution">
    <text evidence="1">The sequence shown here is derived from an EMBL/GenBank/DDBJ whole genome shotgun (WGS) entry which is preliminary data.</text>
</comment>
<protein>
    <submittedName>
        <fullName evidence="1">Uncharacterized protein</fullName>
    </submittedName>
</protein>
<accession>A0A9P5YFQ4</accession>
<organism evidence="1 2">
    <name type="scientific">Collybia nuda</name>
    <dbReference type="NCBI Taxonomy" id="64659"/>
    <lineage>
        <taxon>Eukaryota</taxon>
        <taxon>Fungi</taxon>
        <taxon>Dikarya</taxon>
        <taxon>Basidiomycota</taxon>
        <taxon>Agaricomycotina</taxon>
        <taxon>Agaricomycetes</taxon>
        <taxon>Agaricomycetidae</taxon>
        <taxon>Agaricales</taxon>
        <taxon>Tricholomatineae</taxon>
        <taxon>Clitocybaceae</taxon>
        <taxon>Collybia</taxon>
    </lineage>
</organism>
<gene>
    <name evidence="1" type="ORF">BDZ94DRAFT_1250319</name>
</gene>
<dbReference type="AlphaFoldDB" id="A0A9P5YFQ4"/>
<name>A0A9P5YFQ4_9AGAR</name>